<keyword evidence="2" id="KW-0812">Transmembrane</keyword>
<feature type="compositionally biased region" description="Acidic residues" evidence="1">
    <location>
        <begin position="229"/>
        <end position="248"/>
    </location>
</feature>
<organism evidence="4">
    <name type="scientific">Oikopleura dioica</name>
    <name type="common">Tunicate</name>
    <dbReference type="NCBI Taxonomy" id="34765"/>
    <lineage>
        <taxon>Eukaryota</taxon>
        <taxon>Metazoa</taxon>
        <taxon>Chordata</taxon>
        <taxon>Tunicata</taxon>
        <taxon>Appendicularia</taxon>
        <taxon>Copelata</taxon>
        <taxon>Oikopleuridae</taxon>
        <taxon>Oikopleura</taxon>
    </lineage>
</organism>
<dbReference type="InterPro" id="IPR050113">
    <property type="entry name" value="Ub_conjugating_enzyme"/>
</dbReference>
<keyword evidence="2" id="KW-0472">Membrane</keyword>
<feature type="compositionally biased region" description="Polar residues" evidence="1">
    <location>
        <begin position="176"/>
        <end position="192"/>
    </location>
</feature>
<accession>E4YFJ4</accession>
<evidence type="ECO:0000256" key="2">
    <source>
        <dbReference type="SAM" id="Phobius"/>
    </source>
</evidence>
<feature type="domain" description="UBC core" evidence="3">
    <location>
        <begin position="10"/>
        <end position="160"/>
    </location>
</feature>
<sequence length="302" mass="34504">MTARYNSRSPAVKRLLREAAELHEPTYNYYAQPLEENLFEWHFTIRGPEDTVFENGIYHGRIILPPEYPMKPPNVIFMTPNGRFELHKKICLSISGYHPETWRPSWSIRTALLAMIGFMPTHGNGAIGSLDYTDAERRILTKRSVDYVCKVCGPIKNLLLDKPQDQAEEQEEIKKYSSQLTTSKPSNSSGESSTDKNENETSQEEASSPASDLTSEINIDPATDPTETKEDENEVIQEEENSEELIEEVEISRPRRENDLASFVLMWFLVLALAFIIYRRLNKSLGIDLVELADQYLTSLLP</sequence>
<dbReference type="FunFam" id="3.10.110.10:FF:000086">
    <property type="entry name" value="Ubiquitin-conjugating enzyme E2 J1"/>
    <property type="match status" value="1"/>
</dbReference>
<keyword evidence="2" id="KW-1133">Transmembrane helix</keyword>
<dbReference type="Gene3D" id="3.10.110.10">
    <property type="entry name" value="Ubiquitin Conjugating Enzyme"/>
    <property type="match status" value="1"/>
</dbReference>
<name>E4YFJ4_OIKDI</name>
<gene>
    <name evidence="4" type="ORF">GSOID_T00024284001</name>
</gene>
<evidence type="ECO:0000259" key="3">
    <source>
        <dbReference type="PROSITE" id="PS50127"/>
    </source>
</evidence>
<dbReference type="EMBL" id="FN654492">
    <property type="protein sequence ID" value="CBY34268.1"/>
    <property type="molecule type" value="Genomic_DNA"/>
</dbReference>
<dbReference type="AlphaFoldDB" id="E4YFJ4"/>
<dbReference type="PANTHER" id="PTHR24067">
    <property type="entry name" value="UBIQUITIN-CONJUGATING ENZYME E2"/>
    <property type="match status" value="1"/>
</dbReference>
<dbReference type="CDD" id="cd23799">
    <property type="entry name" value="UBCc_UBE2J"/>
    <property type="match status" value="1"/>
</dbReference>
<evidence type="ECO:0000256" key="1">
    <source>
        <dbReference type="SAM" id="MobiDB-lite"/>
    </source>
</evidence>
<protein>
    <recommendedName>
        <fullName evidence="3">UBC core domain-containing protein</fullName>
    </recommendedName>
</protein>
<reference evidence="4" key="1">
    <citation type="journal article" date="2010" name="Science">
        <title>Plasticity of animal genome architecture unmasked by rapid evolution of a pelagic tunicate.</title>
        <authorList>
            <person name="Denoeud F."/>
            <person name="Henriet S."/>
            <person name="Mungpakdee S."/>
            <person name="Aury J.M."/>
            <person name="Da Silva C."/>
            <person name="Brinkmann H."/>
            <person name="Mikhaleva J."/>
            <person name="Olsen L.C."/>
            <person name="Jubin C."/>
            <person name="Canestro C."/>
            <person name="Bouquet J.M."/>
            <person name="Danks G."/>
            <person name="Poulain J."/>
            <person name="Campsteijn C."/>
            <person name="Adamski M."/>
            <person name="Cross I."/>
            <person name="Yadetie F."/>
            <person name="Muffato M."/>
            <person name="Louis A."/>
            <person name="Butcher S."/>
            <person name="Tsagkogeorga G."/>
            <person name="Konrad A."/>
            <person name="Singh S."/>
            <person name="Jensen M.F."/>
            <person name="Cong E.H."/>
            <person name="Eikeseth-Otteraa H."/>
            <person name="Noel B."/>
            <person name="Anthouard V."/>
            <person name="Porcel B.M."/>
            <person name="Kachouri-Lafond R."/>
            <person name="Nishino A."/>
            <person name="Ugolini M."/>
            <person name="Chourrout P."/>
            <person name="Nishida H."/>
            <person name="Aasland R."/>
            <person name="Huzurbazar S."/>
            <person name="Westhof E."/>
            <person name="Delsuc F."/>
            <person name="Lehrach H."/>
            <person name="Reinhardt R."/>
            <person name="Weissenbach J."/>
            <person name="Roy S.W."/>
            <person name="Artiguenave F."/>
            <person name="Postlethwait J.H."/>
            <person name="Manak J.R."/>
            <person name="Thompson E.M."/>
            <person name="Jaillon O."/>
            <person name="Du Pasquier L."/>
            <person name="Boudinot P."/>
            <person name="Liberles D.A."/>
            <person name="Volff J.N."/>
            <person name="Philippe H."/>
            <person name="Lenhard B."/>
            <person name="Roest Crollius H."/>
            <person name="Wincker P."/>
            <person name="Chourrout D."/>
        </authorList>
    </citation>
    <scope>NUCLEOTIDE SEQUENCE [LARGE SCALE GENOMIC DNA]</scope>
</reference>
<proteinExistence type="predicted"/>
<feature type="region of interest" description="Disordered" evidence="1">
    <location>
        <begin position="163"/>
        <end position="248"/>
    </location>
</feature>
<dbReference type="InterPro" id="IPR016135">
    <property type="entry name" value="UBQ-conjugating_enzyme/RWD"/>
</dbReference>
<dbReference type="InterPro" id="IPR000608">
    <property type="entry name" value="UBC"/>
</dbReference>
<dbReference type="Pfam" id="PF00179">
    <property type="entry name" value="UQ_con"/>
    <property type="match status" value="1"/>
</dbReference>
<dbReference type="SUPFAM" id="SSF54495">
    <property type="entry name" value="UBC-like"/>
    <property type="match status" value="1"/>
</dbReference>
<evidence type="ECO:0000313" key="4">
    <source>
        <dbReference type="EMBL" id="CBY34268.1"/>
    </source>
</evidence>
<feature type="transmembrane region" description="Helical" evidence="2">
    <location>
        <begin position="260"/>
        <end position="278"/>
    </location>
</feature>
<dbReference type="PROSITE" id="PS50127">
    <property type="entry name" value="UBC_2"/>
    <property type="match status" value="1"/>
</dbReference>
<dbReference type="SMART" id="SM00212">
    <property type="entry name" value="UBCc"/>
    <property type="match status" value="1"/>
</dbReference>
<dbReference type="Proteomes" id="UP000011014">
    <property type="component" value="Unassembled WGS sequence"/>
</dbReference>
<feature type="compositionally biased region" description="Polar residues" evidence="1">
    <location>
        <begin position="204"/>
        <end position="217"/>
    </location>
</feature>